<evidence type="ECO:0000313" key="7">
    <source>
        <dbReference type="EMBL" id="MFD1848346.1"/>
    </source>
</evidence>
<feature type="compositionally biased region" description="Basic and acidic residues" evidence="5">
    <location>
        <begin position="8"/>
        <end position="18"/>
    </location>
</feature>
<protein>
    <submittedName>
        <fullName evidence="7">DUF4870 domain-containing protein</fullName>
    </submittedName>
</protein>
<evidence type="ECO:0000256" key="1">
    <source>
        <dbReference type="ARBA" id="ARBA00004141"/>
    </source>
</evidence>
<keyword evidence="3 6" id="KW-1133">Transmembrane helix</keyword>
<keyword evidence="4 6" id="KW-0472">Membrane</keyword>
<proteinExistence type="predicted"/>
<dbReference type="RefSeq" id="WP_343882003.1">
    <property type="nucleotide sequence ID" value="NZ_BAAAIJ010000059.1"/>
</dbReference>
<name>A0ABW4QCW7_9MICC</name>
<feature type="transmembrane region" description="Helical" evidence="6">
    <location>
        <begin position="78"/>
        <end position="98"/>
    </location>
</feature>
<evidence type="ECO:0000256" key="5">
    <source>
        <dbReference type="SAM" id="MobiDB-lite"/>
    </source>
</evidence>
<evidence type="ECO:0000256" key="3">
    <source>
        <dbReference type="ARBA" id="ARBA00022989"/>
    </source>
</evidence>
<evidence type="ECO:0000256" key="4">
    <source>
        <dbReference type="ARBA" id="ARBA00023136"/>
    </source>
</evidence>
<evidence type="ECO:0000256" key="6">
    <source>
        <dbReference type="SAM" id="Phobius"/>
    </source>
</evidence>
<organism evidence="7 8">
    <name type="scientific">Arthrobacter flavus</name>
    <dbReference type="NCBI Taxonomy" id="95172"/>
    <lineage>
        <taxon>Bacteria</taxon>
        <taxon>Bacillati</taxon>
        <taxon>Actinomycetota</taxon>
        <taxon>Actinomycetes</taxon>
        <taxon>Micrococcales</taxon>
        <taxon>Micrococcaceae</taxon>
        <taxon>Arthrobacter</taxon>
    </lineage>
</organism>
<feature type="region of interest" description="Disordered" evidence="5">
    <location>
        <begin position="1"/>
        <end position="26"/>
    </location>
</feature>
<comment type="subcellular location">
    <subcellularLocation>
        <location evidence="1">Membrane</location>
        <topology evidence="1">Multi-pass membrane protein</topology>
    </subcellularLocation>
</comment>
<feature type="transmembrane region" description="Helical" evidence="6">
    <location>
        <begin position="42"/>
        <end position="66"/>
    </location>
</feature>
<feature type="transmembrane region" description="Helical" evidence="6">
    <location>
        <begin position="104"/>
        <end position="125"/>
    </location>
</feature>
<keyword evidence="8" id="KW-1185">Reference proteome</keyword>
<reference evidence="8" key="1">
    <citation type="journal article" date="2019" name="Int. J. Syst. Evol. Microbiol.">
        <title>The Global Catalogue of Microorganisms (GCM) 10K type strain sequencing project: providing services to taxonomists for standard genome sequencing and annotation.</title>
        <authorList>
            <consortium name="The Broad Institute Genomics Platform"/>
            <consortium name="The Broad Institute Genome Sequencing Center for Infectious Disease"/>
            <person name="Wu L."/>
            <person name="Ma J."/>
        </authorList>
    </citation>
    <scope>NUCLEOTIDE SEQUENCE [LARGE SCALE GENOMIC DNA]</scope>
    <source>
        <strain evidence="8">JCM 11496</strain>
    </source>
</reference>
<evidence type="ECO:0000313" key="8">
    <source>
        <dbReference type="Proteomes" id="UP001597307"/>
    </source>
</evidence>
<comment type="caution">
    <text evidence="7">The sequence shown here is derived from an EMBL/GenBank/DDBJ whole genome shotgun (WGS) entry which is preliminary data.</text>
</comment>
<evidence type="ECO:0000256" key="2">
    <source>
        <dbReference type="ARBA" id="ARBA00022692"/>
    </source>
</evidence>
<dbReference type="InterPro" id="IPR019109">
    <property type="entry name" value="MamF_MmsF"/>
</dbReference>
<dbReference type="Proteomes" id="UP001597307">
    <property type="component" value="Unassembled WGS sequence"/>
</dbReference>
<dbReference type="EMBL" id="JBHUGA010000067">
    <property type="protein sequence ID" value="MFD1848346.1"/>
    <property type="molecule type" value="Genomic_DNA"/>
</dbReference>
<keyword evidence="2 6" id="KW-0812">Transmembrane</keyword>
<accession>A0ABW4QCW7</accession>
<dbReference type="Pfam" id="PF09685">
    <property type="entry name" value="MamF_MmsF"/>
    <property type="match status" value="1"/>
</dbReference>
<sequence length="143" mass="15606">MSNPADQHGQHGSEEGHGQPESAFEGAPANALPLTATEDRQWATLSHFGGILGFIPSLLILLIFKNRGPFTAQEAREAFNFTFPPTVVAFVAWLLSLLPVVGGVFAVVNALIWVTIAVFSVIAGIQVNRGRPYRYAFNLRLFR</sequence>
<gene>
    <name evidence="7" type="ORF">ACFSFX_17310</name>
</gene>